<proteinExistence type="predicted"/>
<gene>
    <name evidence="1" type="ORF">SCALOS_LOCUS9427</name>
</gene>
<sequence>NKNKYEESEDGYEEENEYEDNNNEHMQAIKKQRTSLSTSTSIQSETLELQEIHSNIISNCLILSVISCSSNLDKIEIYPEKCKARLKNQTKTAMIEPVNINHIRKLIKTIKFPKFEPIDLEEAINRPVSPLSFLINYQTSENNILKGNKLKVAKLYSDFRLLEKGLPVVAPFFDPNSGVHKSEYYKELIEQLKIIVIQASTTILTTFHCSLVKGALDLDSYLESYFKQNNSEEPKLIQEQIISLRKTPSVFNEQLLNNKTKTIEEQLELSNNLMSKCYTSINNLDVLTYTSEVSRRTSLRKLFEFQQSYVYLKEWIGILANWQKGTKAVSQ</sequence>
<feature type="non-terminal residue" evidence="1">
    <location>
        <position position="331"/>
    </location>
</feature>
<organism evidence="1 2">
    <name type="scientific">Scutellospora calospora</name>
    <dbReference type="NCBI Taxonomy" id="85575"/>
    <lineage>
        <taxon>Eukaryota</taxon>
        <taxon>Fungi</taxon>
        <taxon>Fungi incertae sedis</taxon>
        <taxon>Mucoromycota</taxon>
        <taxon>Glomeromycotina</taxon>
        <taxon>Glomeromycetes</taxon>
        <taxon>Diversisporales</taxon>
        <taxon>Gigasporaceae</taxon>
        <taxon>Scutellospora</taxon>
    </lineage>
</organism>
<feature type="non-terminal residue" evidence="1">
    <location>
        <position position="1"/>
    </location>
</feature>
<keyword evidence="2" id="KW-1185">Reference proteome</keyword>
<comment type="caution">
    <text evidence="1">The sequence shown here is derived from an EMBL/GenBank/DDBJ whole genome shotgun (WGS) entry which is preliminary data.</text>
</comment>
<evidence type="ECO:0000313" key="1">
    <source>
        <dbReference type="EMBL" id="CAG8672398.1"/>
    </source>
</evidence>
<reference evidence="1" key="1">
    <citation type="submission" date="2021-06" db="EMBL/GenBank/DDBJ databases">
        <authorList>
            <person name="Kallberg Y."/>
            <person name="Tangrot J."/>
            <person name="Rosling A."/>
        </authorList>
    </citation>
    <scope>NUCLEOTIDE SEQUENCE</scope>
    <source>
        <strain evidence="1">AU212A</strain>
    </source>
</reference>
<accession>A0ACA9NQY3</accession>
<protein>
    <submittedName>
        <fullName evidence="1">2566_t:CDS:1</fullName>
    </submittedName>
</protein>
<dbReference type="EMBL" id="CAJVPM010029214">
    <property type="protein sequence ID" value="CAG8672398.1"/>
    <property type="molecule type" value="Genomic_DNA"/>
</dbReference>
<dbReference type="Proteomes" id="UP000789860">
    <property type="component" value="Unassembled WGS sequence"/>
</dbReference>
<evidence type="ECO:0000313" key="2">
    <source>
        <dbReference type="Proteomes" id="UP000789860"/>
    </source>
</evidence>
<name>A0ACA9NQY3_9GLOM</name>